<evidence type="ECO:0000313" key="8">
    <source>
        <dbReference type="EMBL" id="MBK3497187.1"/>
    </source>
</evidence>
<dbReference type="Pfam" id="PF12146">
    <property type="entry name" value="Hydrolase_4"/>
    <property type="match status" value="1"/>
</dbReference>
<dbReference type="PRINTS" id="PR00793">
    <property type="entry name" value="PROAMNOPTASE"/>
</dbReference>
<dbReference type="Proteomes" id="UP000618943">
    <property type="component" value="Unassembled WGS sequence"/>
</dbReference>
<dbReference type="PANTHER" id="PTHR43722:SF1">
    <property type="entry name" value="PROLINE IMINOPEPTIDASE"/>
    <property type="match status" value="1"/>
</dbReference>
<evidence type="ECO:0000313" key="9">
    <source>
        <dbReference type="Proteomes" id="UP000618943"/>
    </source>
</evidence>
<dbReference type="EC" id="3.4.11.5" evidence="2"/>
<keyword evidence="6" id="KW-0812">Transmembrane</keyword>
<sequence>MNRWMHFSFIGIGIIIFALVSILLVRHIIQRKVLKKSNELIDNSGVSDLVELNINGTKQYIFIEGKDKQEPIILFLHGGPGQPLPFGVCSRGVYPKITDNFIAVYYDQRGAGKSYQSDIPLDSMNINQFVEDTNEIVDYLRERFNQDKIYLACMSWGSIIGMKYVDRYPEKIDTYFGISQFVSNAKTQKLSTKWLIEIAEDKEMKEDIASFGNPPYSIENEEKYSKYISKYGGDNYSDETTSKVNILSYLKPMLFSPDYTLEDIYKVVYSGAKFSLFKSKVLQKEIQHEVDLQEEVKIVKVPVYLFQGMHDKLTNYDLTEEFFNELKVHGEKEFIPLEKSAHYPNKEDFKIFVDKMIEVSK</sequence>
<dbReference type="EMBL" id="JAEOAH010000054">
    <property type="protein sequence ID" value="MBK3497187.1"/>
    <property type="molecule type" value="Genomic_DNA"/>
</dbReference>
<proteinExistence type="predicted"/>
<evidence type="ECO:0000256" key="3">
    <source>
        <dbReference type="ARBA" id="ARBA00022490"/>
    </source>
</evidence>
<reference evidence="8 9" key="1">
    <citation type="submission" date="2020-12" db="EMBL/GenBank/DDBJ databases">
        <title>YIM B01967 draft genome.</title>
        <authorList>
            <person name="Yan X."/>
        </authorList>
    </citation>
    <scope>NUCLEOTIDE SEQUENCE [LARGE SCALE GENOMIC DNA]</scope>
    <source>
        <strain evidence="8 9">YIM B01967</strain>
    </source>
</reference>
<gene>
    <name evidence="8" type="ORF">JFL43_20620</name>
</gene>
<dbReference type="InterPro" id="IPR002410">
    <property type="entry name" value="Peptidase_S33"/>
</dbReference>
<evidence type="ECO:0000259" key="7">
    <source>
        <dbReference type="Pfam" id="PF12146"/>
    </source>
</evidence>
<dbReference type="InterPro" id="IPR029058">
    <property type="entry name" value="AB_hydrolase_fold"/>
</dbReference>
<keyword evidence="9" id="KW-1185">Reference proteome</keyword>
<keyword evidence="6" id="KW-0472">Membrane</keyword>
<dbReference type="InterPro" id="IPR005944">
    <property type="entry name" value="Pro_iminopeptidase"/>
</dbReference>
<comment type="catalytic activity">
    <reaction evidence="1">
        <text>Release of N-terminal proline from a peptide.</text>
        <dbReference type="EC" id="3.4.11.5"/>
    </reaction>
</comment>
<feature type="domain" description="Serine aminopeptidase S33" evidence="7">
    <location>
        <begin position="100"/>
        <end position="204"/>
    </location>
</feature>
<evidence type="ECO:0000256" key="5">
    <source>
        <dbReference type="ARBA" id="ARBA00029605"/>
    </source>
</evidence>
<dbReference type="PANTHER" id="PTHR43722">
    <property type="entry name" value="PROLINE IMINOPEPTIDASE"/>
    <property type="match status" value="1"/>
</dbReference>
<keyword evidence="3" id="KW-0963">Cytoplasm</keyword>
<evidence type="ECO:0000256" key="6">
    <source>
        <dbReference type="SAM" id="Phobius"/>
    </source>
</evidence>
<keyword evidence="4 8" id="KW-0378">Hydrolase</keyword>
<dbReference type="GO" id="GO:0016787">
    <property type="term" value="F:hydrolase activity"/>
    <property type="evidence" value="ECO:0007669"/>
    <property type="project" value="UniProtKB-KW"/>
</dbReference>
<protein>
    <recommendedName>
        <fullName evidence="2">prolyl aminopeptidase</fullName>
        <ecNumber evidence="2">3.4.11.5</ecNumber>
    </recommendedName>
    <alternativeName>
        <fullName evidence="5">Prolyl aminopeptidase</fullName>
    </alternativeName>
</protein>
<evidence type="ECO:0000256" key="2">
    <source>
        <dbReference type="ARBA" id="ARBA00012568"/>
    </source>
</evidence>
<comment type="caution">
    <text evidence="8">The sequence shown here is derived from an EMBL/GenBank/DDBJ whole genome shotgun (WGS) entry which is preliminary data.</text>
</comment>
<dbReference type="RefSeq" id="WP_200750491.1">
    <property type="nucleotide sequence ID" value="NZ_JAEOAH010000054.1"/>
</dbReference>
<feature type="transmembrane region" description="Helical" evidence="6">
    <location>
        <begin position="6"/>
        <end position="25"/>
    </location>
</feature>
<dbReference type="InterPro" id="IPR022742">
    <property type="entry name" value="Hydrolase_4"/>
</dbReference>
<evidence type="ECO:0000256" key="1">
    <source>
        <dbReference type="ARBA" id="ARBA00001585"/>
    </source>
</evidence>
<evidence type="ECO:0000256" key="4">
    <source>
        <dbReference type="ARBA" id="ARBA00022801"/>
    </source>
</evidence>
<dbReference type="Gene3D" id="3.40.50.1820">
    <property type="entry name" value="alpha/beta hydrolase"/>
    <property type="match status" value="1"/>
</dbReference>
<accession>A0ABS1HDM2</accession>
<keyword evidence="6" id="KW-1133">Transmembrane helix</keyword>
<name>A0ABS1HDM2_9BACL</name>
<organism evidence="8 9">
    <name type="scientific">Viridibacillus soli</name>
    <dbReference type="NCBI Taxonomy" id="2798301"/>
    <lineage>
        <taxon>Bacteria</taxon>
        <taxon>Bacillati</taxon>
        <taxon>Bacillota</taxon>
        <taxon>Bacilli</taxon>
        <taxon>Bacillales</taxon>
        <taxon>Caryophanaceae</taxon>
        <taxon>Viridibacillus</taxon>
    </lineage>
</organism>
<dbReference type="SUPFAM" id="SSF53474">
    <property type="entry name" value="alpha/beta-Hydrolases"/>
    <property type="match status" value="1"/>
</dbReference>